<keyword evidence="11" id="KW-0378">Hydrolase</keyword>
<dbReference type="Proteomes" id="UP001642464">
    <property type="component" value="Unassembled WGS sequence"/>
</dbReference>
<keyword evidence="7" id="KW-0235">DNA replication</keyword>
<reference evidence="25 26" key="1">
    <citation type="submission" date="2024-02" db="EMBL/GenBank/DDBJ databases">
        <authorList>
            <person name="Chen Y."/>
            <person name="Shah S."/>
            <person name="Dougan E. K."/>
            <person name="Thang M."/>
            <person name="Chan C."/>
        </authorList>
    </citation>
    <scope>NUCLEOTIDE SEQUENCE [LARGE SCALE GENOMIC DNA]</scope>
</reference>
<evidence type="ECO:0000256" key="5">
    <source>
        <dbReference type="ARBA" id="ARBA00022556"/>
    </source>
</evidence>
<evidence type="ECO:0000256" key="23">
    <source>
        <dbReference type="SAM" id="MobiDB-lite"/>
    </source>
</evidence>
<dbReference type="InterPro" id="IPR015870">
    <property type="entry name" value="UDP-acyl_N-AcGlcN_deAcase_N"/>
</dbReference>
<sequence>MATPENVVRACHGTTLANADGVYVSTVEHVMAALAICSIDNAVIDVFGPELPILDGSAAPFVTEIRQIGLSQQDSARSEIVIDKTIRVDDGDRSIVLEPSDSFRVSVSIDFEDCLIGQQSLDFEFDDAELLQRMARSRTFCRLYEIEALRAKNLIRGGSLKNSIVVDGSKTLNDDALRDPEEFVLHKALDLIGDLYLLGAPIRGSIRANKPGHDLNTRAALAVLEAQSVQEPARMVASICIVVSRNRTLNYTVGVILLCALVSACGSSGKKERFAYVERPVEGLYSDAVRSLELKRYENAVAMFEEVERQHPYSAWARRAMLMKAFAYYQDNDYDDAIQAVDQFISLHPGNKDVAYAYYLKAMCNYERIRDVGRDQAFTNDALATLTDVIRRYPDTEYARDARLKLDLTYDHLAGKEMYVGRFYLKDNKHVSAINRFKTVLERYQTTSHVPEALHRLVEAYLELGIVDEARAAAAVLGYNYPGDRWYQDTYRLFEKRGIVIAETTLREQRQLLKEATEPQDDSANLENTVNTGAPDALSPPSTEVNDFVLIDQARLSVTQGLTALTGETGAGKSILLGALGLAVGARAERGVVRHGAKQGVVAATFEAVAGHPVWTFLENNGLVTDDDQIILRRVLSADGRGRGFVNDQPVSIGMLRDVGEMMLEIHGQHDGRGFLTASTHRNLLDEFGGLEKKAVAVKAHWQEWRDKENELEDRRRERDATAREADYLRHVSATLEKLAPQPGEETALAERRADLMASEKLSEDFSSAMAAIDEGGVESKLSVSLRNMERAAARIAADTNFVTGAIDRLEGALNETMEARAAIEQAIVEYGGNPEELDHVEERLFALRAEARKHGVSPDALFEFQQKTNSALEGLEVGAAAFMDLEREAAEASKGFANAAASLSKSRKTAAKKLDSDVAKELTPLKLGNAAFETRIDTDKNNPTSDGYDSVEFMVATNPGAPAGPLKTIASGGELSRFVLAMKAALAAKENRTVIIFDEVDAGVGGAVADAVGERLAPALQRSAYLAAELARLAAEIKAADEAYYSNDAPDITDAEYDALRRRNLLIEKRFPKLKRMDSPSDKVGAAPSAKFEKSRHAISMLSLDNAFNEEDVADFVKRVRKFLGASGDENIAFTAEPKIDGLSLNLRYENGSLVLAATRGDGETGENVTTNVLTIADIPKQLKGVSSVLEVRGEVYMSHSDFEALNKGLEVVGDDVFANPRNAAAGSLRQLDAAITASRPLRFFAYAWGEMSDPLAATQWTAIERLRALGFQTNPFTKRCENLEELLAQYQLIETERAQLGYDIDGVVYKVDDLSLQERLGFVSRHPRWAIAHKFPAEKAITVLEDIEIQVGRTGKLTPVARLSPVTVGGVVVSNATLHNADEIERKDVRVGDTVVVQRAGDVIPQIVEVIKNKRKKGARKFLFPERCPVCGSHAVNEINPNTGKADVDRRCTGGLICAAQAVERLKHFVSRKAFDIEGLGEKQVAAFFEQEIVKEPAQIFTLQRRQKAGDIDLYAYKMKKDGNVHLDKDGKKAFYEAAVAAHDEGSNAYEDMLSIDGVGNPENEMSEPQAAAQKPLSLHVPEPEFRPGDKPDFSNVPIPKAGAARKPPIDVEPQDIHDLAYTIIRVMDREGNAVGPWAEDLSDDEVKQGLEDMLRVRAFDARMQKAQRQGKTSFYMQALGEEAIACAFAKILKPGDMNFPTYRQQGLLLSGDYPMVDLMNQIYSNKADPLMGRQLPIMYSSKKHGFFTISGNLATQFIQGVGWAMASAIKGDDKIAASWIGDGSTAESDFHAAMVFASTYRAPVVLNIVNNQWAISTFQGIARGKAATFASRGLGFGMPSLRVDGNDYLAVRAVAKWAAERARAGLGPTLIEYVTYRAGAHSTSDDPSAYRPKAEFDAWPLGDPIERLKEYLIKRGAWSESRHVQANEMLEAQVAEANREAVKNGSGSIKYDPHDNDPVHSQRYGQYDGVPEEYYTVPLGKAVTRREGEAVTVLAYGTMVYVAEAAAAETGIDAEIIDLRTILPLDIEAIEASVKKTGRCVIVHEATRTCGFGAELMAVVMEGCFYHLEAPVIRVTGYDTPYPHAHEWEYFPGPARVGAALKKVMEG</sequence>
<dbReference type="Gene3D" id="1.10.150.20">
    <property type="entry name" value="5' to 3' exonuclease, C-terminal subdomain"/>
    <property type="match status" value="1"/>
</dbReference>
<proteinExistence type="inferred from homology"/>
<dbReference type="HAMAP" id="MF_00922">
    <property type="entry name" value="OM_assembly_BamD"/>
    <property type="match status" value="1"/>
</dbReference>
<evidence type="ECO:0000256" key="6">
    <source>
        <dbReference type="ARBA" id="ARBA00022598"/>
    </source>
</evidence>
<dbReference type="CDD" id="cd02000">
    <property type="entry name" value="TPP_E1_PDC_ADC_BCADC"/>
    <property type="match status" value="1"/>
</dbReference>
<evidence type="ECO:0000256" key="18">
    <source>
        <dbReference type="ARBA" id="ARBA00023237"/>
    </source>
</evidence>
<evidence type="ECO:0000256" key="10">
    <source>
        <dbReference type="ARBA" id="ARBA00022763"/>
    </source>
</evidence>
<comment type="similarity">
    <text evidence="3">Belongs to the LpxC family.</text>
</comment>
<dbReference type="Pfam" id="PF12573">
    <property type="entry name" value="OxoDH_E1alpha_N"/>
    <property type="match status" value="1"/>
</dbReference>
<evidence type="ECO:0000256" key="7">
    <source>
        <dbReference type="ARBA" id="ARBA00022705"/>
    </source>
</evidence>
<dbReference type="InterPro" id="IPR022593">
    <property type="entry name" value="Oxoisoval_DH_suAlpha_N_dom"/>
</dbReference>
<dbReference type="Gene3D" id="2.40.50.140">
    <property type="entry name" value="Nucleic acid-binding proteins"/>
    <property type="match status" value="1"/>
</dbReference>
<dbReference type="Gene3D" id="6.20.10.30">
    <property type="match status" value="1"/>
</dbReference>
<comment type="catalytic activity">
    <reaction evidence="19">
        <text>a UDP-3-O-[(3R)-3-hydroxyacyl]-N-acetyl-alpha-D-glucosamine + H2O = a UDP-3-O-[(3R)-3-hydroxyacyl]-alpha-D-glucosamine + acetate</text>
        <dbReference type="Rhea" id="RHEA:67816"/>
        <dbReference type="ChEBI" id="CHEBI:15377"/>
        <dbReference type="ChEBI" id="CHEBI:30089"/>
        <dbReference type="ChEBI" id="CHEBI:137740"/>
        <dbReference type="ChEBI" id="CHEBI:173225"/>
        <dbReference type="EC" id="3.5.1.108"/>
    </reaction>
</comment>
<dbReference type="InterPro" id="IPR001679">
    <property type="entry name" value="DNA_ligase"/>
</dbReference>
<keyword evidence="10" id="KW-0227">DNA damage</keyword>
<keyword evidence="15" id="KW-0443">Lipid metabolism</keyword>
<dbReference type="Gene3D" id="3.40.50.920">
    <property type="match status" value="1"/>
</dbReference>
<gene>
    <name evidence="25" type="ORF">SCF082_LOCUS24251</name>
</gene>
<dbReference type="InterPro" id="IPR001017">
    <property type="entry name" value="DH_E1"/>
</dbReference>
<keyword evidence="13" id="KW-0560">Oxidoreductase</keyword>
<evidence type="ECO:0000313" key="26">
    <source>
        <dbReference type="Proteomes" id="UP001642464"/>
    </source>
</evidence>
<dbReference type="Pfam" id="PF03331">
    <property type="entry name" value="LpxC"/>
    <property type="match status" value="1"/>
</dbReference>
<dbReference type="InterPro" id="IPR013840">
    <property type="entry name" value="DNAligase_N"/>
</dbReference>
<keyword evidence="6 25" id="KW-0436">Ligase</keyword>
<dbReference type="Gene3D" id="1.10.287.610">
    <property type="entry name" value="Helix hairpin bin"/>
    <property type="match status" value="1"/>
</dbReference>
<dbReference type="PROSITE" id="PS01055">
    <property type="entry name" value="DNA_LIGASE_N1"/>
    <property type="match status" value="1"/>
</dbReference>
<dbReference type="InterPro" id="IPR020568">
    <property type="entry name" value="Ribosomal_Su5_D2-typ_SF"/>
</dbReference>
<evidence type="ECO:0000256" key="13">
    <source>
        <dbReference type="ARBA" id="ARBA00023002"/>
    </source>
</evidence>
<evidence type="ECO:0000256" key="16">
    <source>
        <dbReference type="ARBA" id="ARBA00023136"/>
    </source>
</evidence>
<dbReference type="InterPro" id="IPR004149">
    <property type="entry name" value="Znf_DNAligase_C4"/>
</dbReference>
<evidence type="ECO:0000256" key="9">
    <source>
        <dbReference type="ARBA" id="ARBA00022729"/>
    </source>
</evidence>
<dbReference type="InterPro" id="IPR011334">
    <property type="entry name" value="UDP-acyl_GlcNac_deAcase_C"/>
</dbReference>
<dbReference type="SUPFAM" id="SSF52922">
    <property type="entry name" value="TK C-terminal domain-like"/>
    <property type="match status" value="1"/>
</dbReference>
<dbReference type="EMBL" id="CAXAMM010017779">
    <property type="protein sequence ID" value="CAK9042069.1"/>
    <property type="molecule type" value="Genomic_DNA"/>
</dbReference>
<evidence type="ECO:0000313" key="25">
    <source>
        <dbReference type="EMBL" id="CAK9042069.1"/>
    </source>
</evidence>
<evidence type="ECO:0000256" key="21">
    <source>
        <dbReference type="ARBA" id="ARBA00034005"/>
    </source>
</evidence>
<dbReference type="InterPro" id="IPR011990">
    <property type="entry name" value="TPR-like_helical_dom_sf"/>
</dbReference>
<dbReference type="InterPro" id="IPR004150">
    <property type="entry name" value="NAD_DNA_ligase_OB"/>
</dbReference>
<keyword evidence="8" id="KW-0479">Metal-binding</keyword>
<dbReference type="SUPFAM" id="SSF56091">
    <property type="entry name" value="DNA ligase/mRNA capping enzyme, catalytic domain"/>
    <property type="match status" value="1"/>
</dbReference>
<evidence type="ECO:0000259" key="24">
    <source>
        <dbReference type="SMART" id="SM00532"/>
    </source>
</evidence>
<keyword evidence="16" id="KW-0472">Membrane</keyword>
<dbReference type="InterPro" id="IPR017689">
    <property type="entry name" value="BamD"/>
</dbReference>
<keyword evidence="18" id="KW-0998">Cell outer membrane</keyword>
<evidence type="ECO:0000256" key="15">
    <source>
        <dbReference type="ARBA" id="ARBA00023098"/>
    </source>
</evidence>
<dbReference type="Pfam" id="PF00676">
    <property type="entry name" value="E1_dh"/>
    <property type="match status" value="1"/>
</dbReference>
<dbReference type="Gene3D" id="3.30.470.30">
    <property type="entry name" value="DNA ligase/mRNA capping enzyme"/>
    <property type="match status" value="1"/>
</dbReference>
<evidence type="ECO:0000256" key="19">
    <source>
        <dbReference type="ARBA" id="ARBA00024535"/>
    </source>
</evidence>
<comment type="pathway">
    <text evidence="2">Glycolipid biosynthesis; lipid IV(A) biosynthesis; lipid IV(A) from (3R)-3-hydroxytetradecanoyl-[acyl-carrier-protein] and UDP-N-acetyl-alpha-D-glucosamine: step 2/6.</text>
</comment>
<dbReference type="SUPFAM" id="SSF52540">
    <property type="entry name" value="P-loop containing nucleoside triphosphate hydrolases"/>
    <property type="match status" value="2"/>
</dbReference>
<dbReference type="CDD" id="cd03241">
    <property type="entry name" value="ABC_RecN"/>
    <property type="match status" value="1"/>
</dbReference>
<dbReference type="Gene3D" id="3.40.50.970">
    <property type="match status" value="1"/>
</dbReference>
<dbReference type="SUPFAM" id="SSF52518">
    <property type="entry name" value="Thiamin diphosphate-binding fold (THDP-binding)"/>
    <property type="match status" value="1"/>
</dbReference>
<protein>
    <submittedName>
        <fullName evidence="25">DNA ligase (Polydeoxyribonucleotide synthase [NAD(+)])</fullName>
    </submittedName>
</protein>
<evidence type="ECO:0000256" key="11">
    <source>
        <dbReference type="ARBA" id="ARBA00022801"/>
    </source>
</evidence>
<comment type="function">
    <text evidence="20">Involved in the biosynthesis of lipid A, a phosphorylated glycolipid that in bacteria anchors the lipopolysaccharide to the outer membrane of the cell. Lipid A-like molecules in plants may serve as structural components of the outer membranes of mitochondria and/or chloroplasts, or may be involved in signal transduction or plant defense responses.</text>
</comment>
<evidence type="ECO:0000256" key="12">
    <source>
        <dbReference type="ARBA" id="ARBA00022833"/>
    </source>
</evidence>
<feature type="domain" description="NAD-dependent DNA ligase N-terminal" evidence="24">
    <location>
        <begin position="1026"/>
        <end position="1476"/>
    </location>
</feature>
<comment type="caution">
    <text evidence="25">The sequence shown here is derived from an EMBL/GenBank/DDBJ whole genome shotgun (WGS) entry which is preliminary data.</text>
</comment>
<dbReference type="InterPro" id="IPR039565">
    <property type="entry name" value="BamD-like"/>
</dbReference>
<evidence type="ECO:0000256" key="3">
    <source>
        <dbReference type="ARBA" id="ARBA00006170"/>
    </source>
</evidence>
<dbReference type="SUPFAM" id="SSF50249">
    <property type="entry name" value="Nucleic acid-binding proteins"/>
    <property type="match status" value="1"/>
</dbReference>
<keyword evidence="12" id="KW-0862">Zinc</keyword>
<dbReference type="HAMAP" id="MF_01588">
    <property type="entry name" value="DNA_ligase_A"/>
    <property type="match status" value="1"/>
</dbReference>
<dbReference type="Gene3D" id="3.30.1700.10">
    <property type="entry name" value="lpxc deacetylase, domain 2"/>
    <property type="match status" value="1"/>
</dbReference>
<dbReference type="SUPFAM" id="SSF54211">
    <property type="entry name" value="Ribosomal protein S5 domain 2-like"/>
    <property type="match status" value="2"/>
</dbReference>
<keyword evidence="9" id="KW-0732">Signal</keyword>
<feature type="repeat" description="TPR" evidence="22">
    <location>
        <begin position="318"/>
        <end position="351"/>
    </location>
</feature>
<dbReference type="PANTHER" id="PTHR43380:SF1">
    <property type="entry name" value="2-OXOISOVALERATE DEHYDROGENASE SUBUNIT ALPHA, MITOCHONDRIAL"/>
    <property type="match status" value="1"/>
</dbReference>
<evidence type="ECO:0000256" key="20">
    <source>
        <dbReference type="ARBA" id="ARBA00024987"/>
    </source>
</evidence>
<evidence type="ECO:0000256" key="1">
    <source>
        <dbReference type="ARBA" id="ARBA00001947"/>
    </source>
</evidence>
<dbReference type="InterPro" id="IPR018239">
    <property type="entry name" value="DNA_ligase_AS"/>
</dbReference>
<dbReference type="InterPro" id="IPR012340">
    <property type="entry name" value="NA-bd_OB-fold"/>
</dbReference>
<dbReference type="InterPro" id="IPR033136">
    <property type="entry name" value="DNA_ligase_CS"/>
</dbReference>
<dbReference type="GO" id="GO:0016874">
    <property type="term" value="F:ligase activity"/>
    <property type="evidence" value="ECO:0007669"/>
    <property type="project" value="UniProtKB-KW"/>
</dbReference>
<dbReference type="Gene3D" id="3.40.50.300">
    <property type="entry name" value="P-loop containing nucleotide triphosphate hydrolases"/>
    <property type="match status" value="2"/>
</dbReference>
<evidence type="ECO:0000256" key="14">
    <source>
        <dbReference type="ARBA" id="ARBA00023027"/>
    </source>
</evidence>
<dbReference type="Gene3D" id="1.25.40.10">
    <property type="entry name" value="Tetratricopeptide repeat domain"/>
    <property type="match status" value="1"/>
</dbReference>
<dbReference type="NCBIfam" id="TIGR00575">
    <property type="entry name" value="dnlj"/>
    <property type="match status" value="1"/>
</dbReference>
<dbReference type="SUPFAM" id="SSF48452">
    <property type="entry name" value="TPR-like"/>
    <property type="match status" value="1"/>
</dbReference>
<keyword evidence="17" id="KW-0234">DNA repair</keyword>
<dbReference type="Pfam" id="PF03120">
    <property type="entry name" value="OB_DNA_ligase"/>
    <property type="match status" value="1"/>
</dbReference>
<dbReference type="SMART" id="SM00532">
    <property type="entry name" value="LIGANc"/>
    <property type="match status" value="1"/>
</dbReference>
<evidence type="ECO:0000256" key="8">
    <source>
        <dbReference type="ARBA" id="ARBA00022723"/>
    </source>
</evidence>
<evidence type="ECO:0000256" key="22">
    <source>
        <dbReference type="PROSITE-ProRule" id="PRU00339"/>
    </source>
</evidence>
<keyword evidence="14" id="KW-0520">NAD</keyword>
<comment type="cofactor">
    <cofactor evidence="1">
        <name>Zn(2+)</name>
        <dbReference type="ChEBI" id="CHEBI:29105"/>
    </cofactor>
</comment>
<dbReference type="SUPFAM" id="SSF47781">
    <property type="entry name" value="RuvA domain 2-like"/>
    <property type="match status" value="1"/>
</dbReference>
<dbReference type="Pfam" id="PF01653">
    <property type="entry name" value="DNA_ligase_aden"/>
    <property type="match status" value="1"/>
</dbReference>
<dbReference type="CDD" id="cd15830">
    <property type="entry name" value="BamD"/>
    <property type="match status" value="1"/>
</dbReference>
<feature type="region of interest" description="Disordered" evidence="23">
    <location>
        <begin position="515"/>
        <end position="540"/>
    </location>
</feature>
<feature type="compositionally biased region" description="Polar residues" evidence="23">
    <location>
        <begin position="522"/>
        <end position="532"/>
    </location>
</feature>
<dbReference type="NCBIfam" id="TIGR03302">
    <property type="entry name" value="OM_YfiO"/>
    <property type="match status" value="1"/>
</dbReference>
<dbReference type="InterPro" id="IPR004463">
    <property type="entry name" value="UDP-acyl_GlcNac_deAcase"/>
</dbReference>
<dbReference type="CDD" id="cd00114">
    <property type="entry name" value="LIGANc"/>
    <property type="match status" value="1"/>
</dbReference>
<dbReference type="Pfam" id="PF02780">
    <property type="entry name" value="Transketolase_C"/>
    <property type="match status" value="1"/>
</dbReference>
<dbReference type="InterPro" id="IPR009014">
    <property type="entry name" value="Transketo_C/PFOR_II"/>
</dbReference>
<comment type="catalytic activity">
    <reaction evidence="21">
        <text>NAD(+) + (deoxyribonucleotide)n-3'-hydroxyl + 5'-phospho-(deoxyribonucleotide)m = (deoxyribonucleotide)n+m + AMP + beta-nicotinamide D-nucleotide.</text>
        <dbReference type="EC" id="6.5.1.2"/>
    </reaction>
</comment>
<dbReference type="Pfam" id="PF03119">
    <property type="entry name" value="DNA_ligase_ZBD"/>
    <property type="match status" value="1"/>
</dbReference>
<dbReference type="PANTHER" id="PTHR43380">
    <property type="entry name" value="2-OXOISOVALERATE DEHYDROGENASE SUBUNIT ALPHA, MITOCHONDRIAL"/>
    <property type="match status" value="1"/>
</dbReference>
<dbReference type="InterPro" id="IPR010994">
    <property type="entry name" value="RuvA_2-like"/>
</dbReference>
<organism evidence="25 26">
    <name type="scientific">Durusdinium trenchii</name>
    <dbReference type="NCBI Taxonomy" id="1381693"/>
    <lineage>
        <taxon>Eukaryota</taxon>
        <taxon>Sar</taxon>
        <taxon>Alveolata</taxon>
        <taxon>Dinophyceae</taxon>
        <taxon>Suessiales</taxon>
        <taxon>Symbiodiniaceae</taxon>
        <taxon>Durusdinium</taxon>
    </lineage>
</organism>
<dbReference type="InterPro" id="IPR050771">
    <property type="entry name" value="Alpha-ketoacid_DH_E1_comp"/>
</dbReference>
<dbReference type="NCBIfam" id="TIGR00325">
    <property type="entry name" value="lpxC"/>
    <property type="match status" value="1"/>
</dbReference>
<keyword evidence="26" id="KW-1185">Reference proteome</keyword>
<dbReference type="InterPro" id="IPR019734">
    <property type="entry name" value="TPR_rpt"/>
</dbReference>
<keyword evidence="22" id="KW-0802">TPR repeat</keyword>
<evidence type="ECO:0000256" key="2">
    <source>
        <dbReference type="ARBA" id="ARBA00005002"/>
    </source>
</evidence>
<keyword evidence="5" id="KW-0441">Lipid A biosynthesis</keyword>
<dbReference type="PROSITE" id="PS01056">
    <property type="entry name" value="DNA_LIGASE_N2"/>
    <property type="match status" value="1"/>
</dbReference>
<keyword evidence="4" id="KW-0444">Lipid biosynthesis</keyword>
<dbReference type="Pfam" id="PF13525">
    <property type="entry name" value="YfiO"/>
    <property type="match status" value="1"/>
</dbReference>
<evidence type="ECO:0000256" key="4">
    <source>
        <dbReference type="ARBA" id="ARBA00022516"/>
    </source>
</evidence>
<dbReference type="NCBIfam" id="NF005932">
    <property type="entry name" value="PRK07956.1"/>
    <property type="match status" value="1"/>
</dbReference>
<accession>A0ABP0LVP7</accession>
<dbReference type="InterPro" id="IPR013839">
    <property type="entry name" value="DNAligase_adenylation"/>
</dbReference>
<name>A0ABP0LVP7_9DINO</name>
<dbReference type="InterPro" id="IPR027417">
    <property type="entry name" value="P-loop_NTPase"/>
</dbReference>
<dbReference type="InterPro" id="IPR029061">
    <property type="entry name" value="THDP-binding"/>
</dbReference>
<dbReference type="InterPro" id="IPR033248">
    <property type="entry name" value="Transketolase_C"/>
</dbReference>
<evidence type="ECO:0000256" key="17">
    <source>
        <dbReference type="ARBA" id="ARBA00023204"/>
    </source>
</evidence>
<dbReference type="PROSITE" id="PS50005">
    <property type="entry name" value="TPR"/>
    <property type="match status" value="1"/>
</dbReference>
<dbReference type="Gene3D" id="3.30.230.20">
    <property type="entry name" value="lpxc deacetylase, domain 1"/>
    <property type="match status" value="1"/>
</dbReference>